<dbReference type="InterPro" id="IPR036866">
    <property type="entry name" value="RibonucZ/Hydroxyglut_hydro"/>
</dbReference>
<dbReference type="NCBIfam" id="NF008580">
    <property type="entry name" value="PRK11539.1"/>
    <property type="match status" value="1"/>
</dbReference>
<dbReference type="GO" id="GO:0030420">
    <property type="term" value="P:establishment of competence for transformation"/>
    <property type="evidence" value="ECO:0007669"/>
    <property type="project" value="InterPro"/>
</dbReference>
<feature type="transmembrane region" description="Helical" evidence="6">
    <location>
        <begin position="418"/>
        <end position="434"/>
    </location>
</feature>
<dbReference type="SUPFAM" id="SSF56281">
    <property type="entry name" value="Metallo-hydrolase/oxidoreductase"/>
    <property type="match status" value="1"/>
</dbReference>
<evidence type="ECO:0000256" key="6">
    <source>
        <dbReference type="SAM" id="Phobius"/>
    </source>
</evidence>
<dbReference type="Pfam" id="PF03772">
    <property type="entry name" value="Competence"/>
    <property type="match status" value="1"/>
</dbReference>
<protein>
    <submittedName>
        <fullName evidence="8">DNA internalization-related competence protein ComEC/Rec2</fullName>
    </submittedName>
</protein>
<dbReference type="NCBIfam" id="TIGR00360">
    <property type="entry name" value="ComEC_N-term"/>
    <property type="match status" value="1"/>
</dbReference>
<evidence type="ECO:0000256" key="1">
    <source>
        <dbReference type="ARBA" id="ARBA00004651"/>
    </source>
</evidence>
<evidence type="ECO:0000256" key="5">
    <source>
        <dbReference type="ARBA" id="ARBA00023136"/>
    </source>
</evidence>
<keyword evidence="9" id="KW-1185">Reference proteome</keyword>
<feature type="transmembrane region" description="Helical" evidence="6">
    <location>
        <begin position="324"/>
        <end position="342"/>
    </location>
</feature>
<dbReference type="Gene3D" id="3.60.15.10">
    <property type="entry name" value="Ribonuclease Z/Hydroxyacylglutathione hydrolase-like"/>
    <property type="match status" value="1"/>
</dbReference>
<dbReference type="InterPro" id="IPR035681">
    <property type="entry name" value="ComA-like_MBL"/>
</dbReference>
<name>C6C7Q4_MUSP7</name>
<reference evidence="8" key="1">
    <citation type="submission" date="2009-06" db="EMBL/GenBank/DDBJ databases">
        <title>Complete sequence of Dickeya dadantii Ech703.</title>
        <authorList>
            <consortium name="US DOE Joint Genome Institute"/>
            <person name="Lucas S."/>
            <person name="Copeland A."/>
            <person name="Lapidus A."/>
            <person name="Glavina del Rio T."/>
            <person name="Dalin E."/>
            <person name="Tice H."/>
            <person name="Bruce D."/>
            <person name="Goodwin L."/>
            <person name="Pitluck S."/>
            <person name="Chertkov O."/>
            <person name="Brettin T."/>
            <person name="Detter J.C."/>
            <person name="Han C."/>
            <person name="Larimer F."/>
            <person name="Land M."/>
            <person name="Hauser L."/>
            <person name="Kyrpides N."/>
            <person name="Mikhailova N."/>
            <person name="Balakrishnan V."/>
            <person name="Glasner J."/>
            <person name="Perna N.T."/>
        </authorList>
    </citation>
    <scope>NUCLEOTIDE SEQUENCE [LARGE SCALE GENOMIC DNA]</scope>
    <source>
        <strain evidence="8">Ech703</strain>
    </source>
</reference>
<evidence type="ECO:0000259" key="7">
    <source>
        <dbReference type="SMART" id="SM00849"/>
    </source>
</evidence>
<evidence type="ECO:0000313" key="9">
    <source>
        <dbReference type="Proteomes" id="UP000002734"/>
    </source>
</evidence>
<feature type="transmembrane region" description="Helical" evidence="6">
    <location>
        <begin position="217"/>
        <end position="240"/>
    </location>
</feature>
<dbReference type="GO" id="GO:0005886">
    <property type="term" value="C:plasma membrane"/>
    <property type="evidence" value="ECO:0007669"/>
    <property type="project" value="UniProtKB-SubCell"/>
</dbReference>
<evidence type="ECO:0000313" key="8">
    <source>
        <dbReference type="EMBL" id="ACS85996.1"/>
    </source>
</evidence>
<keyword evidence="2" id="KW-1003">Cell membrane</keyword>
<dbReference type="PANTHER" id="PTHR30619">
    <property type="entry name" value="DNA INTERNALIZATION/COMPETENCE PROTEIN COMEC/REC2"/>
    <property type="match status" value="1"/>
</dbReference>
<dbReference type="HOGENOM" id="CLU_010363_3_0_6"/>
<feature type="transmembrane region" description="Helical" evidence="6">
    <location>
        <begin position="354"/>
        <end position="377"/>
    </location>
</feature>
<feature type="transmembrane region" description="Helical" evidence="6">
    <location>
        <begin position="291"/>
        <end position="312"/>
    </location>
</feature>
<sequence length="747" mass="82848">MAAISLTLGILPLLVLPALPAKSLLLVLGIFACYGVRTRCYGVALAAFGFVWGCGNASLILAQTERFTRSVVSAEVGISSERFAESDARQLLARLWMIDGKPVFPPLYARLEASPALASWCGGQRWRMRLQLRPVHSRLNEGGFDRQRWAVSRLQPLTGRILAAEAVDPACGWRQQWVRRMEQQTASLPWRAILIALAMGDMASVDDATRELLQKTGTLHLMAISGLHIALAAMLGWGAIRGVQLVLPLSWVDGRLPMCCGVLVAWAYVWLAGGNPPAIRAALALSVWAVVRLRGISVSAWQVWLWCIGLILLAEPFNVLSDSFWLSALAVAALIFWYQWAPLSAGRWRGVCGWWVRALHLQIGITLLLVPLQVLLFQGISLSSLPANLWAVPLVSLITTPLVLVTLPLMVFSPLAHALWWLADRSLALVFALLQALPDGWLPAPASLLPFSALGWLAVISWRLGWWRSQTAGLLALMLWLALRPRTPSPQWRVDMLDVGHGLAVVIERQGKAVLYDTGARWEGGDSMTRDILPYLRWRGLRLEQTIISHNHQDHSGGLPVLRRQFPLLPVYGSQASADYRPCVQGASWYWQGLRFEVLWPVAVAVAAGNHDSCVIRVTDGRFSLLLTGDLEREDEVALLKTQRLKLASDVIQVPHHGSSTSSSAPFLRAVGATAALSSNARYNPWRLPSSPVVRRYREQGIRWYDTAGSGQVSVRFFSDGIQILRYRGEIAPRWYHRWFGAQPDNE</sequence>
<evidence type="ECO:0000256" key="4">
    <source>
        <dbReference type="ARBA" id="ARBA00022989"/>
    </source>
</evidence>
<dbReference type="Proteomes" id="UP000002734">
    <property type="component" value="Chromosome"/>
</dbReference>
<dbReference type="EMBL" id="CP001654">
    <property type="protein sequence ID" value="ACS85996.1"/>
    <property type="molecule type" value="Genomic_DNA"/>
</dbReference>
<gene>
    <name evidence="8" type="ordered locus">Dd703_2209</name>
</gene>
<keyword evidence="3 6" id="KW-0812">Transmembrane</keyword>
<dbReference type="STRING" id="579405.Dd703_2209"/>
<dbReference type="eggNOG" id="COG2333">
    <property type="taxonomic scope" value="Bacteria"/>
</dbReference>
<dbReference type="InterPro" id="IPR004477">
    <property type="entry name" value="ComEC_N"/>
</dbReference>
<feature type="transmembrane region" description="Helical" evidence="6">
    <location>
        <begin position="252"/>
        <end position="271"/>
    </location>
</feature>
<comment type="subcellular location">
    <subcellularLocation>
        <location evidence="1">Cell membrane</location>
        <topology evidence="1">Multi-pass membrane protein</topology>
    </subcellularLocation>
</comment>
<dbReference type="InterPro" id="IPR052159">
    <property type="entry name" value="Competence_DNA_uptake"/>
</dbReference>
<feature type="transmembrane region" description="Helical" evidence="6">
    <location>
        <begin position="41"/>
        <end position="62"/>
    </location>
</feature>
<dbReference type="CDD" id="cd07731">
    <property type="entry name" value="ComA-like_MBL-fold"/>
    <property type="match status" value="1"/>
</dbReference>
<proteinExistence type="predicted"/>
<evidence type="ECO:0000256" key="2">
    <source>
        <dbReference type="ARBA" id="ARBA00022475"/>
    </source>
</evidence>
<organism evidence="8 9">
    <name type="scientific">Musicola paradisiaca (strain Ech703)</name>
    <name type="common">Dickeya paradisiaca</name>
    <name type="synonym">Dickeya dadantii</name>
    <dbReference type="NCBI Taxonomy" id="579405"/>
    <lineage>
        <taxon>Bacteria</taxon>
        <taxon>Pseudomonadati</taxon>
        <taxon>Pseudomonadota</taxon>
        <taxon>Gammaproteobacteria</taxon>
        <taxon>Enterobacterales</taxon>
        <taxon>Pectobacteriaceae</taxon>
        <taxon>Musicola</taxon>
    </lineage>
</organism>
<keyword evidence="4 6" id="KW-1133">Transmembrane helix</keyword>
<dbReference type="InterPro" id="IPR004797">
    <property type="entry name" value="Competence_ComEC/Rec2"/>
</dbReference>
<dbReference type="Pfam" id="PF00753">
    <property type="entry name" value="Lactamase_B"/>
    <property type="match status" value="1"/>
</dbReference>
<feature type="transmembrane region" description="Helical" evidence="6">
    <location>
        <begin position="441"/>
        <end position="460"/>
    </location>
</feature>
<dbReference type="NCBIfam" id="TIGR00361">
    <property type="entry name" value="ComEC_Rec2"/>
    <property type="match status" value="1"/>
</dbReference>
<dbReference type="InterPro" id="IPR001279">
    <property type="entry name" value="Metallo-B-lactamas"/>
</dbReference>
<evidence type="ECO:0000256" key="3">
    <source>
        <dbReference type="ARBA" id="ARBA00022692"/>
    </source>
</evidence>
<dbReference type="PANTHER" id="PTHR30619:SF1">
    <property type="entry name" value="RECOMBINATION PROTEIN 2"/>
    <property type="match status" value="1"/>
</dbReference>
<feature type="transmembrane region" description="Helical" evidence="6">
    <location>
        <begin position="389"/>
        <end position="412"/>
    </location>
</feature>
<dbReference type="eggNOG" id="COG0658">
    <property type="taxonomic scope" value="Bacteria"/>
</dbReference>
<accession>C6C7Q4</accession>
<keyword evidence="5 6" id="KW-0472">Membrane</keyword>
<dbReference type="KEGG" id="dda:Dd703_2209"/>
<dbReference type="SMART" id="SM00849">
    <property type="entry name" value="Lactamase_B"/>
    <property type="match status" value="1"/>
</dbReference>
<feature type="domain" description="Metallo-beta-lactamase" evidence="7">
    <location>
        <begin position="501"/>
        <end position="682"/>
    </location>
</feature>
<dbReference type="AlphaFoldDB" id="C6C7Q4"/>